<protein>
    <recommendedName>
        <fullName evidence="3 16">Alkaline phosphatase</fullName>
        <ecNumber evidence="3 16">3.1.3.1</ecNumber>
    </recommendedName>
</protein>
<name>A0A6A7GAM1_9CRUS</name>
<evidence type="ECO:0000256" key="17">
    <source>
        <dbReference type="SAM" id="MobiDB-lite"/>
    </source>
</evidence>
<comment type="catalytic activity">
    <reaction evidence="16">
        <text>a phosphate monoester + H2O = an alcohol + phosphate</text>
        <dbReference type="Rhea" id="RHEA:15017"/>
        <dbReference type="ChEBI" id="CHEBI:15377"/>
        <dbReference type="ChEBI" id="CHEBI:30879"/>
        <dbReference type="ChEBI" id="CHEBI:43474"/>
        <dbReference type="ChEBI" id="CHEBI:67140"/>
        <dbReference type="EC" id="3.1.3.1"/>
    </reaction>
</comment>
<evidence type="ECO:0000256" key="16">
    <source>
        <dbReference type="RuleBase" id="RU003947"/>
    </source>
</evidence>
<feature type="binding site" evidence="14">
    <location>
        <position position="370"/>
    </location>
    <ligand>
        <name>Zn(2+)</name>
        <dbReference type="ChEBI" id="CHEBI:29105"/>
        <label>2</label>
    </ligand>
</feature>
<evidence type="ECO:0000256" key="13">
    <source>
        <dbReference type="PIRSR" id="PIRSR601952-1"/>
    </source>
</evidence>
<evidence type="ECO:0000256" key="3">
    <source>
        <dbReference type="ARBA" id="ARBA00012647"/>
    </source>
</evidence>
<feature type="region of interest" description="Disordered" evidence="17">
    <location>
        <begin position="263"/>
        <end position="283"/>
    </location>
</feature>
<evidence type="ECO:0000256" key="9">
    <source>
        <dbReference type="ARBA" id="ARBA00022842"/>
    </source>
</evidence>
<evidence type="ECO:0000256" key="1">
    <source>
        <dbReference type="ARBA" id="ARBA00004609"/>
    </source>
</evidence>
<evidence type="ECO:0000256" key="4">
    <source>
        <dbReference type="ARBA" id="ARBA00022475"/>
    </source>
</evidence>
<keyword evidence="4" id="KW-1003">Cell membrane</keyword>
<feature type="binding site" evidence="14">
    <location>
        <position position="93"/>
    </location>
    <ligand>
        <name>Zn(2+)</name>
        <dbReference type="ChEBI" id="CHEBI:29105"/>
        <label>2</label>
    </ligand>
</feature>
<comment type="cofactor">
    <cofactor evidence="14">
        <name>Mg(2+)</name>
        <dbReference type="ChEBI" id="CHEBI:18420"/>
    </cofactor>
    <text evidence="14">Binds 1 Mg(2+) ion.</text>
</comment>
<comment type="cofactor">
    <cofactor evidence="14">
        <name>Zn(2+)</name>
        <dbReference type="ChEBI" id="CHEBI:29105"/>
    </cofactor>
    <text evidence="14">Binds 2 Zn(2+) ions.</text>
</comment>
<keyword evidence="9 14" id="KW-0460">Magnesium</keyword>
<evidence type="ECO:0000256" key="14">
    <source>
        <dbReference type="PIRSR" id="PIRSR601952-2"/>
    </source>
</evidence>
<dbReference type="GO" id="GO:0005886">
    <property type="term" value="C:plasma membrane"/>
    <property type="evidence" value="ECO:0007669"/>
    <property type="project" value="UniProtKB-SubCell"/>
</dbReference>
<dbReference type="InterPro" id="IPR017850">
    <property type="entry name" value="Alkaline_phosphatase_core_sf"/>
</dbReference>
<sequence length="536" mass="58847">MRFFIPLLLLVAAALARNIDDEVHHKQNRFKDRDHLHIGADAPPMMKLAADGQLRAVEDSEYWNEKCQQELKDQLAVTPIVSQAKNVIFFLADGTGVATLTAARLLKGLRTGMYEQERMAWDLFPYSSLIKTYNTNNQVTDSAASATAYLNGVKGNQATIGVDANVQRGDCQAMNVPEYRTQSLSKDFQDENKSAGIVTMSRVTDASPAGTYGHTADRNWESDSDINDDGEDTELCDDLAEQLVLNEPGSKFKVILGGGRQKFLPEGVDDPEEEDQTGRRNDGKNLIDAWLEGSSSMGNATYVWHKDDLLSFDAASTNYLLGLFDYKDMSYAIDEDASNPSLEEMTRAAIAVLQKDSNGYFLFVEGALIDKANHDNEASSALEEAVEFDKAVAAAVEMTDESDTLIIVTADHSQPMTINGYPALHSDIRGVAGVSDVDDIPYLALIYTSGPGYREQTDGVRPDPTEEGYEDPHYVFAAAVPREASTHNGEDVILYARGPHAHLFTGNHENAYITHAIRYAACVGDGLNFCDEKVKV</sequence>
<feature type="binding site" evidence="14">
    <location>
        <position position="411"/>
    </location>
    <ligand>
        <name>Zn(2+)</name>
        <dbReference type="ChEBI" id="CHEBI:29105"/>
        <label>2</label>
    </ligand>
</feature>
<dbReference type="SUPFAM" id="SSF53649">
    <property type="entry name" value="Alkaline phosphatase-like"/>
    <property type="match status" value="1"/>
</dbReference>
<evidence type="ECO:0000256" key="11">
    <source>
        <dbReference type="ARBA" id="ARBA00023180"/>
    </source>
</evidence>
<evidence type="ECO:0000256" key="5">
    <source>
        <dbReference type="ARBA" id="ARBA00022622"/>
    </source>
</evidence>
<dbReference type="GO" id="GO:0004035">
    <property type="term" value="F:alkaline phosphatase activity"/>
    <property type="evidence" value="ECO:0007669"/>
    <property type="project" value="UniProtKB-EC"/>
</dbReference>
<dbReference type="CDD" id="cd16012">
    <property type="entry name" value="ALP"/>
    <property type="match status" value="1"/>
</dbReference>
<dbReference type="EC" id="3.1.3.1" evidence="3 16"/>
<evidence type="ECO:0000256" key="18">
    <source>
        <dbReference type="SAM" id="SignalP"/>
    </source>
</evidence>
<keyword evidence="18" id="KW-0732">Signal</keyword>
<evidence type="ECO:0000256" key="15">
    <source>
        <dbReference type="RuleBase" id="RU003946"/>
    </source>
</evidence>
<feature type="binding site" evidence="14">
    <location>
        <position position="93"/>
    </location>
    <ligand>
        <name>Mg(2+)</name>
        <dbReference type="ChEBI" id="CHEBI:18420"/>
    </ligand>
</feature>
<evidence type="ECO:0000256" key="12">
    <source>
        <dbReference type="ARBA" id="ARBA00023288"/>
    </source>
</evidence>
<dbReference type="AlphaFoldDB" id="A0A6A7GAM1"/>
<comment type="similarity">
    <text evidence="2 15">Belongs to the alkaline phosphatase family.</text>
</comment>
<dbReference type="SMART" id="SM00098">
    <property type="entry name" value="alkPPc"/>
    <property type="match status" value="1"/>
</dbReference>
<feature type="signal peptide" evidence="18">
    <location>
        <begin position="1"/>
        <end position="16"/>
    </location>
</feature>
<dbReference type="InterPro" id="IPR018299">
    <property type="entry name" value="Alkaline_phosphatase_AS"/>
</dbReference>
<evidence type="ECO:0000256" key="8">
    <source>
        <dbReference type="ARBA" id="ARBA00022833"/>
    </source>
</evidence>
<evidence type="ECO:0000313" key="19">
    <source>
        <dbReference type="EMBL" id="LAC27213.1"/>
    </source>
</evidence>
<evidence type="ECO:0000256" key="2">
    <source>
        <dbReference type="ARBA" id="ARBA00005984"/>
    </source>
</evidence>
<dbReference type="PANTHER" id="PTHR11596:SF91">
    <property type="entry name" value="ALKALINE PHOSPHATASE-RELATED"/>
    <property type="match status" value="1"/>
</dbReference>
<feature type="binding site" evidence="14">
    <location>
        <position position="374"/>
    </location>
    <ligand>
        <name>Zn(2+)</name>
        <dbReference type="ChEBI" id="CHEBI:29105"/>
        <label>2</label>
    </ligand>
</feature>
<dbReference type="EMBL" id="IACT01008101">
    <property type="protein sequence ID" value="LAC27213.1"/>
    <property type="molecule type" value="mRNA"/>
</dbReference>
<keyword evidence="11" id="KW-0325">Glycoprotein</keyword>
<reference evidence="19" key="1">
    <citation type="submission" date="2017-11" db="EMBL/GenBank/DDBJ databases">
        <title>The sensing device of the deep-sea amphipod.</title>
        <authorList>
            <person name="Kobayashi H."/>
            <person name="Nagahama T."/>
            <person name="Arai W."/>
            <person name="Sasagawa Y."/>
            <person name="Umeda M."/>
            <person name="Hayashi T."/>
            <person name="Nikaido I."/>
            <person name="Watanabe H."/>
            <person name="Oguri K."/>
            <person name="Kitazato H."/>
            <person name="Fujioka K."/>
            <person name="Kido Y."/>
            <person name="Takami H."/>
        </authorList>
    </citation>
    <scope>NUCLEOTIDE SEQUENCE</scope>
    <source>
        <tissue evidence="19">Whole body</tissue>
    </source>
</reference>
<accession>A0A6A7GAM1</accession>
<feature type="binding site" evidence="14">
    <location>
        <position position="487"/>
    </location>
    <ligand>
        <name>Zn(2+)</name>
        <dbReference type="ChEBI" id="CHEBI:29105"/>
        <label>2</label>
    </ligand>
</feature>
<feature type="binding site" evidence="14">
    <location>
        <position position="205"/>
    </location>
    <ligand>
        <name>Mg(2+)</name>
        <dbReference type="ChEBI" id="CHEBI:18420"/>
    </ligand>
</feature>
<keyword evidence="5" id="KW-0336">GPI-anchor</keyword>
<comment type="subcellular location">
    <subcellularLocation>
        <location evidence="1">Cell membrane</location>
        <topology evidence="1">Lipid-anchor</topology>
        <topology evidence="1">GPI-anchor</topology>
    </subcellularLocation>
</comment>
<dbReference type="GO" id="GO:0098552">
    <property type="term" value="C:side of membrane"/>
    <property type="evidence" value="ECO:0007669"/>
    <property type="project" value="UniProtKB-KW"/>
</dbReference>
<dbReference type="FunFam" id="3.40.720.10:FF:000008">
    <property type="entry name" value="Alkaline phosphatase"/>
    <property type="match status" value="1"/>
</dbReference>
<evidence type="ECO:0000256" key="6">
    <source>
        <dbReference type="ARBA" id="ARBA00022723"/>
    </source>
</evidence>
<dbReference type="PANTHER" id="PTHR11596">
    <property type="entry name" value="ALKALINE PHOSPHATASE"/>
    <property type="match status" value="1"/>
</dbReference>
<feature type="chain" id="PRO_5025361592" description="Alkaline phosphatase" evidence="18">
    <location>
        <begin position="17"/>
        <end position="536"/>
    </location>
</feature>
<organism evidence="19">
    <name type="scientific">Hirondellea gigas</name>
    <dbReference type="NCBI Taxonomy" id="1518452"/>
    <lineage>
        <taxon>Eukaryota</taxon>
        <taxon>Metazoa</taxon>
        <taxon>Ecdysozoa</taxon>
        <taxon>Arthropoda</taxon>
        <taxon>Crustacea</taxon>
        <taxon>Multicrustacea</taxon>
        <taxon>Malacostraca</taxon>
        <taxon>Eumalacostraca</taxon>
        <taxon>Peracarida</taxon>
        <taxon>Amphipoda</taxon>
        <taxon>Amphilochidea</taxon>
        <taxon>Lysianassida</taxon>
        <taxon>Lysianassidira</taxon>
        <taxon>Lysianassoidea</taxon>
        <taxon>Lysianassidae</taxon>
        <taxon>Hirondellea</taxon>
    </lineage>
</organism>
<keyword evidence="12" id="KW-0449">Lipoprotein</keyword>
<dbReference type="Gene3D" id="3.40.720.10">
    <property type="entry name" value="Alkaline Phosphatase, subunit A"/>
    <property type="match status" value="1"/>
</dbReference>
<dbReference type="PROSITE" id="PS00123">
    <property type="entry name" value="ALKALINE_PHOSPHATASE"/>
    <property type="match status" value="1"/>
</dbReference>
<feature type="active site" description="Phosphoserine intermediate" evidence="13">
    <location>
        <position position="142"/>
    </location>
</feature>
<dbReference type="Pfam" id="PF00245">
    <property type="entry name" value="Alk_phosphatase"/>
    <property type="match status" value="1"/>
</dbReference>
<dbReference type="GO" id="GO:0046872">
    <property type="term" value="F:metal ion binding"/>
    <property type="evidence" value="ECO:0007669"/>
    <property type="project" value="UniProtKB-KW"/>
</dbReference>
<proteinExistence type="evidence at transcript level"/>
<keyword evidence="7 16" id="KW-0378">Hydrolase</keyword>
<dbReference type="PRINTS" id="PR00113">
    <property type="entry name" value="ALKPHPHTASE"/>
</dbReference>
<keyword evidence="8 14" id="KW-0862">Zinc</keyword>
<evidence type="ECO:0000256" key="10">
    <source>
        <dbReference type="ARBA" id="ARBA00023136"/>
    </source>
</evidence>
<feature type="binding site" evidence="14">
    <location>
        <position position="207"/>
    </location>
    <ligand>
        <name>Mg(2+)</name>
        <dbReference type="ChEBI" id="CHEBI:18420"/>
    </ligand>
</feature>
<feature type="binding site" evidence="14">
    <location>
        <position position="412"/>
    </location>
    <ligand>
        <name>Zn(2+)</name>
        <dbReference type="ChEBI" id="CHEBI:29105"/>
        <label>2</label>
    </ligand>
</feature>
<keyword evidence="6 14" id="KW-0479">Metal-binding</keyword>
<keyword evidence="10" id="KW-0472">Membrane</keyword>
<dbReference type="InterPro" id="IPR001952">
    <property type="entry name" value="Alkaline_phosphatase"/>
</dbReference>
<evidence type="ECO:0000256" key="7">
    <source>
        <dbReference type="ARBA" id="ARBA00022801"/>
    </source>
</evidence>
<feature type="binding site" evidence="14">
    <location>
        <position position="365"/>
    </location>
    <ligand>
        <name>Mg(2+)</name>
        <dbReference type="ChEBI" id="CHEBI:18420"/>
    </ligand>
</feature>